<dbReference type="GO" id="GO:0006865">
    <property type="term" value="P:amino acid transport"/>
    <property type="evidence" value="ECO:0007669"/>
    <property type="project" value="UniProtKB-KW"/>
</dbReference>
<dbReference type="EMBL" id="CP047650">
    <property type="protein sequence ID" value="QHI99528.1"/>
    <property type="molecule type" value="Genomic_DNA"/>
</dbReference>
<protein>
    <submittedName>
        <fullName evidence="7">ABC transporter substrate-binding protein</fullName>
    </submittedName>
</protein>
<keyword evidence="8" id="KW-1185">Reference proteome</keyword>
<sequence>MEFQKHFNRRATVQAAIAGLGLLAAGGAMAADPAPVQVGLIAPTSGLYARFGQVMKMGAELAVEDINKQGGIKSMGGAKLKLVVIDSGDSTEKAKSAAQRMVSEYPDLSVATGAYLSSFTLAVTEVTERAKLPMLTLSYSDQITGRGFKYIFQTSATAGRQADIALPSILDLAEKASGKRPQTVAILTDNTAASLSTVKALKEGGLLEKYKLKLVVDQTFTPPLSDASSLVQQVRSRKPDLLFFLPTVISDSKLLLEKMNEMNVKVPTIGFGIAIAEPDVLSTISPQLLNGVMSAVGNWGAKGQEDLIQRMKTQYKEPWMTQNAISTYGDMWIMKSALEKAGKPDREAVATALRGLDEGRSPYFPGGVIKFDEQGRRIGATLTVIQWQNGIPVTVFPLENAVAKALWPTGK</sequence>
<name>A0A857J9V2_9BURK</name>
<organism evidence="7 8">
    <name type="scientific">Xylophilus rhododendri</name>
    <dbReference type="NCBI Taxonomy" id="2697032"/>
    <lineage>
        <taxon>Bacteria</taxon>
        <taxon>Pseudomonadati</taxon>
        <taxon>Pseudomonadota</taxon>
        <taxon>Betaproteobacteria</taxon>
        <taxon>Burkholderiales</taxon>
        <taxon>Xylophilus</taxon>
    </lineage>
</organism>
<keyword evidence="3 5" id="KW-0732">Signal</keyword>
<dbReference type="InterPro" id="IPR028082">
    <property type="entry name" value="Peripla_BP_I"/>
</dbReference>
<dbReference type="SUPFAM" id="SSF53822">
    <property type="entry name" value="Periplasmic binding protein-like I"/>
    <property type="match status" value="1"/>
</dbReference>
<evidence type="ECO:0000256" key="5">
    <source>
        <dbReference type="SAM" id="SignalP"/>
    </source>
</evidence>
<feature type="signal peptide" evidence="5">
    <location>
        <begin position="1"/>
        <end position="30"/>
    </location>
</feature>
<feature type="chain" id="PRO_5032805786" evidence="5">
    <location>
        <begin position="31"/>
        <end position="411"/>
    </location>
</feature>
<dbReference type="KEGG" id="xyk:GT347_17050"/>
<evidence type="ECO:0000256" key="3">
    <source>
        <dbReference type="ARBA" id="ARBA00022729"/>
    </source>
</evidence>
<dbReference type="Pfam" id="PF13458">
    <property type="entry name" value="Peripla_BP_6"/>
    <property type="match status" value="1"/>
</dbReference>
<comment type="similarity">
    <text evidence="1">Belongs to the leucine-binding protein family.</text>
</comment>
<evidence type="ECO:0000256" key="2">
    <source>
        <dbReference type="ARBA" id="ARBA00022448"/>
    </source>
</evidence>
<evidence type="ECO:0000256" key="1">
    <source>
        <dbReference type="ARBA" id="ARBA00010062"/>
    </source>
</evidence>
<reference evidence="7 8" key="1">
    <citation type="submission" date="2020-01" db="EMBL/GenBank/DDBJ databases">
        <title>Genome sequencing of strain KACC 21265.</title>
        <authorList>
            <person name="Heo J."/>
            <person name="Kim S.-J."/>
            <person name="Kim J.-S."/>
            <person name="Hong S.-B."/>
            <person name="Kwon S.-W."/>
        </authorList>
    </citation>
    <scope>NUCLEOTIDE SEQUENCE [LARGE SCALE GENOMIC DNA]</scope>
    <source>
        <strain evidence="7 8">KACC 21265</strain>
    </source>
</reference>
<gene>
    <name evidence="7" type="ORF">GT347_17050</name>
</gene>
<dbReference type="AlphaFoldDB" id="A0A857J9V2"/>
<evidence type="ECO:0000256" key="4">
    <source>
        <dbReference type="ARBA" id="ARBA00022970"/>
    </source>
</evidence>
<evidence type="ECO:0000313" key="8">
    <source>
        <dbReference type="Proteomes" id="UP000464787"/>
    </source>
</evidence>
<dbReference type="PRINTS" id="PR00337">
    <property type="entry name" value="LEUILEVALBP"/>
</dbReference>
<feature type="domain" description="Leucine-binding protein" evidence="6">
    <location>
        <begin position="35"/>
        <end position="389"/>
    </location>
</feature>
<evidence type="ECO:0000259" key="6">
    <source>
        <dbReference type="Pfam" id="PF13458"/>
    </source>
</evidence>
<keyword evidence="4" id="KW-0029">Amino-acid transport</keyword>
<dbReference type="RefSeq" id="WP_160553340.1">
    <property type="nucleotide sequence ID" value="NZ_CP047650.1"/>
</dbReference>
<keyword evidence="2" id="KW-0813">Transport</keyword>
<accession>A0A857J9V2</accession>
<dbReference type="InterPro" id="IPR051010">
    <property type="entry name" value="BCAA_transport"/>
</dbReference>
<proteinExistence type="inferred from homology"/>
<dbReference type="PANTHER" id="PTHR30483">
    <property type="entry name" value="LEUCINE-SPECIFIC-BINDING PROTEIN"/>
    <property type="match status" value="1"/>
</dbReference>
<dbReference type="InterPro" id="IPR000709">
    <property type="entry name" value="Leu_Ile_Val-bd"/>
</dbReference>
<dbReference type="Proteomes" id="UP000464787">
    <property type="component" value="Chromosome"/>
</dbReference>
<dbReference type="Gene3D" id="3.40.50.2300">
    <property type="match status" value="2"/>
</dbReference>
<dbReference type="CDD" id="cd06340">
    <property type="entry name" value="PBP1_ABC_ligand_binding-like"/>
    <property type="match status" value="1"/>
</dbReference>
<dbReference type="PANTHER" id="PTHR30483:SF37">
    <property type="entry name" value="ABC TRANSPORTER SUBSTRATE-BINDING PROTEIN"/>
    <property type="match status" value="1"/>
</dbReference>
<dbReference type="InterPro" id="IPR028081">
    <property type="entry name" value="Leu-bd"/>
</dbReference>
<evidence type="ECO:0000313" key="7">
    <source>
        <dbReference type="EMBL" id="QHI99528.1"/>
    </source>
</evidence>